<accession>W9SDA7</accession>
<protein>
    <submittedName>
        <fullName evidence="2">Uncharacterized protein</fullName>
    </submittedName>
</protein>
<dbReference type="AlphaFoldDB" id="W9SDA7"/>
<proteinExistence type="predicted"/>
<dbReference type="EMBL" id="KE618820">
    <property type="protein sequence ID" value="EXC35598.1"/>
    <property type="molecule type" value="Genomic_DNA"/>
</dbReference>
<sequence>MDDETCLESQAMEKRSSDVTERKMTQSPETTAGKRLPVAGAGRQSSEPAARANHGGLDYREKKREVERRLKETGEEEGGVPIKARSSRLLHYLRWRQGTPSLSRSH</sequence>
<evidence type="ECO:0000313" key="2">
    <source>
        <dbReference type="EMBL" id="EXC35598.1"/>
    </source>
</evidence>
<feature type="region of interest" description="Disordered" evidence="1">
    <location>
        <begin position="1"/>
        <end position="65"/>
    </location>
</feature>
<keyword evidence="3" id="KW-1185">Reference proteome</keyword>
<evidence type="ECO:0000256" key="1">
    <source>
        <dbReference type="SAM" id="MobiDB-lite"/>
    </source>
</evidence>
<evidence type="ECO:0000313" key="3">
    <source>
        <dbReference type="Proteomes" id="UP000030645"/>
    </source>
</evidence>
<gene>
    <name evidence="2" type="ORF">L484_000675</name>
</gene>
<reference evidence="3" key="1">
    <citation type="submission" date="2013-01" db="EMBL/GenBank/DDBJ databases">
        <title>Draft Genome Sequence of a Mulberry Tree, Morus notabilis C.K. Schneid.</title>
        <authorList>
            <person name="He N."/>
            <person name="Zhao S."/>
        </authorList>
    </citation>
    <scope>NUCLEOTIDE SEQUENCE</scope>
</reference>
<dbReference type="Proteomes" id="UP000030645">
    <property type="component" value="Unassembled WGS sequence"/>
</dbReference>
<name>W9SDA7_9ROSA</name>
<feature type="compositionally biased region" description="Basic and acidic residues" evidence="1">
    <location>
        <begin position="11"/>
        <end position="24"/>
    </location>
</feature>
<organism evidence="2 3">
    <name type="scientific">Morus notabilis</name>
    <dbReference type="NCBI Taxonomy" id="981085"/>
    <lineage>
        <taxon>Eukaryota</taxon>
        <taxon>Viridiplantae</taxon>
        <taxon>Streptophyta</taxon>
        <taxon>Embryophyta</taxon>
        <taxon>Tracheophyta</taxon>
        <taxon>Spermatophyta</taxon>
        <taxon>Magnoliopsida</taxon>
        <taxon>eudicotyledons</taxon>
        <taxon>Gunneridae</taxon>
        <taxon>Pentapetalae</taxon>
        <taxon>rosids</taxon>
        <taxon>fabids</taxon>
        <taxon>Rosales</taxon>
        <taxon>Moraceae</taxon>
        <taxon>Moreae</taxon>
        <taxon>Morus</taxon>
    </lineage>
</organism>